<dbReference type="Proteomes" id="UP001221757">
    <property type="component" value="Unassembled WGS sequence"/>
</dbReference>
<proteinExistence type="predicted"/>
<dbReference type="EMBL" id="JARKIE010000035">
    <property type="protein sequence ID" value="KAJ7696191.1"/>
    <property type="molecule type" value="Genomic_DNA"/>
</dbReference>
<gene>
    <name evidence="1" type="ORF">B0H17DRAFT_1198120</name>
</gene>
<accession>A0AAD7DRR4</accession>
<keyword evidence="2" id="KW-1185">Reference proteome</keyword>
<comment type="caution">
    <text evidence="1">The sequence shown here is derived from an EMBL/GenBank/DDBJ whole genome shotgun (WGS) entry which is preliminary data.</text>
</comment>
<dbReference type="AlphaFoldDB" id="A0AAD7DRR4"/>
<name>A0AAD7DRR4_MYCRO</name>
<sequence>MAEIVDGAGGSMGDVAFIVATYIAAVVPSAEVQVCGPHDFFLQGPLLFVINVDRVDKPPDVGPTGQCELGPLCGALVHYQIVKKLTLVTRAFGAVNIGSAATTLIRCFMILERIFTNWPAEGALSDAIYFGLFPAIILCAMHTELARRVQPFLLQFICDILPVSTIYYHRLSPMKRAFGEIQDLVTTPGFVASEFYSDWQKFAEVAYERLALLESFDRQEIAVFKACDNMALLCMHKYTNEVLVTSFDYSKGRVQIDVEPITHSRAARTIGSSAGRAWPEELSRVARSNGKTEIHLMIVGLHGKLRWFVVPLRTNSSNMHYGLKTLAASIPAGADESEILAEFAEKIQILVNEEGEDVVRIHS</sequence>
<organism evidence="1 2">
    <name type="scientific">Mycena rosella</name>
    <name type="common">Pink bonnet</name>
    <name type="synonym">Agaricus rosellus</name>
    <dbReference type="NCBI Taxonomy" id="1033263"/>
    <lineage>
        <taxon>Eukaryota</taxon>
        <taxon>Fungi</taxon>
        <taxon>Dikarya</taxon>
        <taxon>Basidiomycota</taxon>
        <taxon>Agaricomycotina</taxon>
        <taxon>Agaricomycetes</taxon>
        <taxon>Agaricomycetidae</taxon>
        <taxon>Agaricales</taxon>
        <taxon>Marasmiineae</taxon>
        <taxon>Mycenaceae</taxon>
        <taxon>Mycena</taxon>
    </lineage>
</organism>
<protein>
    <submittedName>
        <fullName evidence="1">Uncharacterized protein</fullName>
    </submittedName>
</protein>
<reference evidence="1" key="1">
    <citation type="submission" date="2023-03" db="EMBL/GenBank/DDBJ databases">
        <title>Massive genome expansion in bonnet fungi (Mycena s.s.) driven by repeated elements and novel gene families across ecological guilds.</title>
        <authorList>
            <consortium name="Lawrence Berkeley National Laboratory"/>
            <person name="Harder C.B."/>
            <person name="Miyauchi S."/>
            <person name="Viragh M."/>
            <person name="Kuo A."/>
            <person name="Thoen E."/>
            <person name="Andreopoulos B."/>
            <person name="Lu D."/>
            <person name="Skrede I."/>
            <person name="Drula E."/>
            <person name="Henrissat B."/>
            <person name="Morin E."/>
            <person name="Kohler A."/>
            <person name="Barry K."/>
            <person name="LaButti K."/>
            <person name="Morin E."/>
            <person name="Salamov A."/>
            <person name="Lipzen A."/>
            <person name="Mereny Z."/>
            <person name="Hegedus B."/>
            <person name="Baldrian P."/>
            <person name="Stursova M."/>
            <person name="Weitz H."/>
            <person name="Taylor A."/>
            <person name="Grigoriev I.V."/>
            <person name="Nagy L.G."/>
            <person name="Martin F."/>
            <person name="Kauserud H."/>
        </authorList>
    </citation>
    <scope>NUCLEOTIDE SEQUENCE</scope>
    <source>
        <strain evidence="1">CBHHK067</strain>
    </source>
</reference>
<evidence type="ECO:0000313" key="2">
    <source>
        <dbReference type="Proteomes" id="UP001221757"/>
    </source>
</evidence>
<evidence type="ECO:0000313" key="1">
    <source>
        <dbReference type="EMBL" id="KAJ7696191.1"/>
    </source>
</evidence>